<dbReference type="InterPro" id="IPR054462">
    <property type="entry name" value="TraI_M"/>
</dbReference>
<gene>
    <name evidence="4" type="ORF">IHV25_07020</name>
</gene>
<reference evidence="4" key="1">
    <citation type="submission" date="2020-10" db="EMBL/GenBank/DDBJ databases">
        <title>Genome sequence of the unusual species of purple photosynthetic bacteria, Phaeovibrio sulfidiphilus DSM 23193, type strain.</title>
        <authorList>
            <person name="Kyndt J.A."/>
            <person name="Meyer T.E."/>
        </authorList>
    </citation>
    <scope>NUCLEOTIDE SEQUENCE</scope>
    <source>
        <strain evidence="4">DSM 23193</strain>
    </source>
</reference>
<evidence type="ECO:0000313" key="4">
    <source>
        <dbReference type="EMBL" id="MBE1237397.1"/>
    </source>
</evidence>
<proteinExistence type="predicted"/>
<feature type="compositionally biased region" description="Pro residues" evidence="1">
    <location>
        <begin position="421"/>
        <end position="434"/>
    </location>
</feature>
<dbReference type="RefSeq" id="WP_192534405.1">
    <property type="nucleotide sequence ID" value="NZ_JACZHT010000004.1"/>
</dbReference>
<name>A0A8J7CPS7_9PROT</name>
<dbReference type="Pfam" id="PF03432">
    <property type="entry name" value="Relaxase"/>
    <property type="match status" value="1"/>
</dbReference>
<evidence type="ECO:0000256" key="1">
    <source>
        <dbReference type="SAM" id="MobiDB-lite"/>
    </source>
</evidence>
<feature type="domain" description="MobA/VirD2-like nuclease" evidence="2">
    <location>
        <begin position="24"/>
        <end position="159"/>
    </location>
</feature>
<comment type="caution">
    <text evidence="4">The sequence shown here is derived from an EMBL/GenBank/DDBJ whole genome shotgun (WGS) entry which is preliminary data.</text>
</comment>
<dbReference type="Proteomes" id="UP000631034">
    <property type="component" value="Unassembled WGS sequence"/>
</dbReference>
<keyword evidence="5" id="KW-1185">Reference proteome</keyword>
<protein>
    <submittedName>
        <fullName evidence="4">Relaxase/mobilization nuclease domain-containing protein</fullName>
    </submittedName>
</protein>
<accession>A0A8J7CPS7</accession>
<dbReference type="NCBIfam" id="NF041893">
    <property type="entry name" value="TraI_MobP_relax"/>
    <property type="match status" value="1"/>
</dbReference>
<dbReference type="Pfam" id="PF22863">
    <property type="entry name" value="TraI_middle"/>
    <property type="match status" value="1"/>
</dbReference>
<evidence type="ECO:0000259" key="2">
    <source>
        <dbReference type="Pfam" id="PF03432"/>
    </source>
</evidence>
<dbReference type="InterPro" id="IPR005094">
    <property type="entry name" value="Endonuclease_MobA/VirD2"/>
</dbReference>
<feature type="compositionally biased region" description="Low complexity" evidence="1">
    <location>
        <begin position="276"/>
        <end position="294"/>
    </location>
</feature>
<dbReference type="InterPro" id="IPR049751">
    <property type="entry name" value="TraI/MobA_relaxases"/>
</dbReference>
<organism evidence="4 5">
    <name type="scientific">Phaeovibrio sulfidiphilus</name>
    <dbReference type="NCBI Taxonomy" id="1220600"/>
    <lineage>
        <taxon>Bacteria</taxon>
        <taxon>Pseudomonadati</taxon>
        <taxon>Pseudomonadota</taxon>
        <taxon>Alphaproteobacteria</taxon>
        <taxon>Rhodospirillales</taxon>
        <taxon>Rhodospirillaceae</taxon>
        <taxon>Phaeovibrio</taxon>
    </lineage>
</organism>
<feature type="region of interest" description="Disordered" evidence="1">
    <location>
        <begin position="256"/>
        <end position="294"/>
    </location>
</feature>
<dbReference type="AlphaFoldDB" id="A0A8J7CPS7"/>
<dbReference type="EMBL" id="JACZHT010000004">
    <property type="protein sequence ID" value="MBE1237397.1"/>
    <property type="molecule type" value="Genomic_DNA"/>
</dbReference>
<feature type="region of interest" description="Disordered" evidence="1">
    <location>
        <begin position="406"/>
        <end position="458"/>
    </location>
</feature>
<sequence>MIAHKPPRKPGVPDNYRRLGQYIADAPKDGEKLRDFWIENCNAGTDLDDLDLALAEIDATRAFNTRSEDRTYHLVVSFRPGEEDRLSLQNLQDIEREFARALGFTEHQRVVGTHTNTNNFHMHIAYNKVHPEHHLCHSPSWDFPALARVCRAMEQRYGLHVDVERDKEKNRLPPQARDHEARTWQQSFERHLLEHKEAILEALGAANTWQEAHAALAKFDVALRRRGAGLVFAERDGQKTVRASWLNRNYGKGALEKRLGPWEPAPHTKAGDQRSRSAALAGRRPAPRFPFRGRPLTRFPGQSRLWRQFLQERSAPGLEKGAVRIRSWKDHLMAEAHRDTLALAILLAFKENTHKGVVTLPPRARRQRIADKLQKTLKGEKSTLAPVVLEAFVEDALSLEDAMAARTGHTGPAPADARSKPPTPTPGAPVPPSSSPGDQRSGRQQNRPNRNRDFGMER</sequence>
<evidence type="ECO:0000313" key="5">
    <source>
        <dbReference type="Proteomes" id="UP000631034"/>
    </source>
</evidence>
<feature type="domain" description="TraI-like middle" evidence="3">
    <location>
        <begin position="175"/>
        <end position="265"/>
    </location>
</feature>
<evidence type="ECO:0000259" key="3">
    <source>
        <dbReference type="Pfam" id="PF22863"/>
    </source>
</evidence>